<comment type="caution">
    <text evidence="2">The sequence shown here is derived from an EMBL/GenBank/DDBJ whole genome shotgun (WGS) entry which is preliminary data.</text>
</comment>
<reference evidence="2 3" key="1">
    <citation type="submission" date="2021-03" db="EMBL/GenBank/DDBJ databases">
        <authorList>
            <person name="King G.J."/>
            <person name="Bancroft I."/>
            <person name="Baten A."/>
            <person name="Bloomfield J."/>
            <person name="Borpatragohain P."/>
            <person name="He Z."/>
            <person name="Irish N."/>
            <person name="Irwin J."/>
            <person name="Liu K."/>
            <person name="Mauleon R.P."/>
            <person name="Moore J."/>
            <person name="Morris R."/>
            <person name="Ostergaard L."/>
            <person name="Wang B."/>
            <person name="Wells R."/>
        </authorList>
    </citation>
    <scope>NUCLEOTIDE SEQUENCE [LARGE SCALE GENOMIC DNA]</scope>
    <source>
        <strain evidence="2">R-o-18</strain>
        <tissue evidence="2">Leaf</tissue>
    </source>
</reference>
<name>A0ABQ7LIF2_BRACM</name>
<sequence length="94" mass="10846">MIYQPNNKQDLINPSNPFNNIKEHRTDLDAREVRSEIDDATRLPPPLAAAHGEERESRPRERKRCGEERERRAAAKREKERRGGAGREKEGDDG</sequence>
<keyword evidence="3" id="KW-1185">Reference proteome</keyword>
<accession>A0ABQ7LIF2</accession>
<gene>
    <name evidence="2" type="primary">A09g517430.1_BraROA</name>
    <name evidence="2" type="ORF">IGI04_037799</name>
</gene>
<dbReference type="EMBL" id="JADBGQ010000008">
    <property type="protein sequence ID" value="KAG5386329.1"/>
    <property type="molecule type" value="Genomic_DNA"/>
</dbReference>
<feature type="region of interest" description="Disordered" evidence="1">
    <location>
        <begin position="1"/>
        <end position="94"/>
    </location>
</feature>
<feature type="compositionally biased region" description="Polar residues" evidence="1">
    <location>
        <begin position="1"/>
        <end position="19"/>
    </location>
</feature>
<feature type="compositionally biased region" description="Basic and acidic residues" evidence="1">
    <location>
        <begin position="51"/>
        <end position="94"/>
    </location>
</feature>
<evidence type="ECO:0000313" key="2">
    <source>
        <dbReference type="EMBL" id="KAG5386329.1"/>
    </source>
</evidence>
<feature type="compositionally biased region" description="Basic and acidic residues" evidence="1">
    <location>
        <begin position="21"/>
        <end position="41"/>
    </location>
</feature>
<protein>
    <submittedName>
        <fullName evidence="2">Uncharacterized protein</fullName>
    </submittedName>
</protein>
<evidence type="ECO:0000313" key="3">
    <source>
        <dbReference type="Proteomes" id="UP000823674"/>
    </source>
</evidence>
<proteinExistence type="predicted"/>
<evidence type="ECO:0000256" key="1">
    <source>
        <dbReference type="SAM" id="MobiDB-lite"/>
    </source>
</evidence>
<organism evidence="2 3">
    <name type="scientific">Brassica rapa subsp. trilocularis</name>
    <dbReference type="NCBI Taxonomy" id="1813537"/>
    <lineage>
        <taxon>Eukaryota</taxon>
        <taxon>Viridiplantae</taxon>
        <taxon>Streptophyta</taxon>
        <taxon>Embryophyta</taxon>
        <taxon>Tracheophyta</taxon>
        <taxon>Spermatophyta</taxon>
        <taxon>Magnoliopsida</taxon>
        <taxon>eudicotyledons</taxon>
        <taxon>Gunneridae</taxon>
        <taxon>Pentapetalae</taxon>
        <taxon>rosids</taxon>
        <taxon>malvids</taxon>
        <taxon>Brassicales</taxon>
        <taxon>Brassicaceae</taxon>
        <taxon>Brassiceae</taxon>
        <taxon>Brassica</taxon>
    </lineage>
</organism>
<dbReference type="Proteomes" id="UP000823674">
    <property type="component" value="Chromosome A09"/>
</dbReference>